<dbReference type="InterPro" id="IPR011195">
    <property type="entry name" value="UCP010256"/>
</dbReference>
<name>A0A7W5ZRC2_9BACT</name>
<dbReference type="AlphaFoldDB" id="A0A7W5ZRC2"/>
<dbReference type="PANTHER" id="PTHR39338:SF6">
    <property type="entry name" value="BLL5662 PROTEIN"/>
    <property type="match status" value="1"/>
</dbReference>
<proteinExistence type="predicted"/>
<dbReference type="RefSeq" id="WP_183977771.1">
    <property type="nucleotide sequence ID" value="NZ_JACIBY010000012.1"/>
</dbReference>
<dbReference type="InterPro" id="IPR008912">
    <property type="entry name" value="Uncharacterised_CoxE"/>
</dbReference>
<evidence type="ECO:0000313" key="1">
    <source>
        <dbReference type="EMBL" id="MBB3840641.1"/>
    </source>
</evidence>
<comment type="caution">
    <text evidence="1">The sequence shown here is derived from an EMBL/GenBank/DDBJ whole genome shotgun (WGS) entry which is preliminary data.</text>
</comment>
<accession>A0A7W5ZRC2</accession>
<gene>
    <name evidence="1" type="ORF">FHS57_004661</name>
</gene>
<dbReference type="Pfam" id="PF05762">
    <property type="entry name" value="VWA_CoxE"/>
    <property type="match status" value="1"/>
</dbReference>
<reference evidence="1 2" key="1">
    <citation type="submission" date="2020-08" db="EMBL/GenBank/DDBJ databases">
        <title>Genomic Encyclopedia of Type Strains, Phase IV (KMG-IV): sequencing the most valuable type-strain genomes for metagenomic binning, comparative biology and taxonomic classification.</title>
        <authorList>
            <person name="Goeker M."/>
        </authorList>
    </citation>
    <scope>NUCLEOTIDE SEQUENCE [LARGE SCALE GENOMIC DNA]</scope>
    <source>
        <strain evidence="1 2">DSM 17976</strain>
    </source>
</reference>
<sequence length="383" mass="44606">MKDNLIQRQVELSAHVVAFSRFLRGKGLPVGPDREADALKALAEIQLGEEEQFYLAMRSVFPQNRKQLREFDELYTKYWKELAKAVDSKIKDEAKESEQKKKKPKQNGEAAFEALKNWLNGNKQSQTEELASYSLGEPLTLKDFGSYTDEDLHEARRLVRQMVQRMAKTMSRRYEITKNGGQLDLRRVLRNNFRKGEEIIDLFHRKPARNKIRLVLLCDVSKSMDLYSRFWVQFMYAFQTLYQSIETFVFSTKLVRITEDLKEMDYTQALENLSERVPNWSGGTDIGTMLRQFVDEYAMRKLNSRTIVLIVSDGMDTGDGEDLAKNMERIRRKARRVIWLNPLAGSPDFRPEVKALKAVLPHLDLHAPAHNLESLKRVIEQLR</sequence>
<organism evidence="1 2">
    <name type="scientific">Runella defluvii</name>
    <dbReference type="NCBI Taxonomy" id="370973"/>
    <lineage>
        <taxon>Bacteria</taxon>
        <taxon>Pseudomonadati</taxon>
        <taxon>Bacteroidota</taxon>
        <taxon>Cytophagia</taxon>
        <taxon>Cytophagales</taxon>
        <taxon>Spirosomataceae</taxon>
        <taxon>Runella</taxon>
    </lineage>
</organism>
<dbReference type="EMBL" id="JACIBY010000012">
    <property type="protein sequence ID" value="MBB3840641.1"/>
    <property type="molecule type" value="Genomic_DNA"/>
</dbReference>
<dbReference type="PIRSF" id="PIRSF010256">
    <property type="entry name" value="CoxE_vWa"/>
    <property type="match status" value="1"/>
</dbReference>
<dbReference type="CDD" id="cd00198">
    <property type="entry name" value="vWFA"/>
    <property type="match status" value="1"/>
</dbReference>
<dbReference type="InterPro" id="IPR036465">
    <property type="entry name" value="vWFA_dom_sf"/>
</dbReference>
<keyword evidence="2" id="KW-1185">Reference proteome</keyword>
<evidence type="ECO:0000313" key="2">
    <source>
        <dbReference type="Proteomes" id="UP000541352"/>
    </source>
</evidence>
<dbReference type="Gene3D" id="3.40.50.410">
    <property type="entry name" value="von Willebrand factor, type A domain"/>
    <property type="match status" value="1"/>
</dbReference>
<dbReference type="SUPFAM" id="SSF53300">
    <property type="entry name" value="vWA-like"/>
    <property type="match status" value="1"/>
</dbReference>
<dbReference type="Proteomes" id="UP000541352">
    <property type="component" value="Unassembled WGS sequence"/>
</dbReference>
<dbReference type="PANTHER" id="PTHR39338">
    <property type="entry name" value="BLL5662 PROTEIN-RELATED"/>
    <property type="match status" value="1"/>
</dbReference>
<evidence type="ECO:0008006" key="3">
    <source>
        <dbReference type="Google" id="ProtNLM"/>
    </source>
</evidence>
<protein>
    <recommendedName>
        <fullName evidence="3">VWA domain-containing protein</fullName>
    </recommendedName>
</protein>